<dbReference type="InterPro" id="IPR036388">
    <property type="entry name" value="WH-like_DNA-bd_sf"/>
</dbReference>
<dbReference type="CDD" id="cd08422">
    <property type="entry name" value="PBP2_CrgA_like"/>
    <property type="match status" value="1"/>
</dbReference>
<dbReference type="InterPro" id="IPR036390">
    <property type="entry name" value="WH_DNA-bd_sf"/>
</dbReference>
<dbReference type="AlphaFoldDB" id="A0A6F8PRK7"/>
<dbReference type="SUPFAM" id="SSF53850">
    <property type="entry name" value="Periplasmic binding protein-like II"/>
    <property type="match status" value="1"/>
</dbReference>
<evidence type="ECO:0000256" key="2">
    <source>
        <dbReference type="ARBA" id="ARBA00023015"/>
    </source>
</evidence>
<keyword evidence="7" id="KW-1185">Reference proteome</keyword>
<dbReference type="GO" id="GO:0003700">
    <property type="term" value="F:DNA-binding transcription factor activity"/>
    <property type="evidence" value="ECO:0007669"/>
    <property type="project" value="InterPro"/>
</dbReference>
<dbReference type="GO" id="GO:0006351">
    <property type="term" value="P:DNA-templated transcription"/>
    <property type="evidence" value="ECO:0007669"/>
    <property type="project" value="TreeGrafter"/>
</dbReference>
<dbReference type="Gene3D" id="1.10.10.10">
    <property type="entry name" value="Winged helix-like DNA-binding domain superfamily/Winged helix DNA-binding domain"/>
    <property type="match status" value="1"/>
</dbReference>
<dbReference type="Pfam" id="PF00126">
    <property type="entry name" value="HTH_1"/>
    <property type="match status" value="1"/>
</dbReference>
<sequence length="298" mass="33418">MQHDVLEGMQVFVQVVEEGSFSAAAQTLGVSPSFVSKQMNRLEDRLGARLLQRSTRSLSLTEVGQLYFAKAQTIVRSAREIESNIHSLQSNPFGHLKISVPQSFGHLFLQPIISAYLQQYPQVDVQIDFSSRLVDLAGEGFDVAIRLGENKDSSLISRKLTEFKMLTCATAEFWQSHSAVEHPTHLRAMPAIKYHYQQAPLMLEYVANGKPLYIDITAKAQCNHLPLQLQLVLDGIGFARLPSFIAQPYLQSGQLQAVLQAYELPQQGVYIVYPHRHHLSAKVRAFVDLVHARLSDPL</sequence>
<dbReference type="Gene3D" id="3.40.190.290">
    <property type="match status" value="1"/>
</dbReference>
<keyword evidence="2" id="KW-0805">Transcription regulation</keyword>
<evidence type="ECO:0000256" key="4">
    <source>
        <dbReference type="ARBA" id="ARBA00023163"/>
    </source>
</evidence>
<proteinExistence type="inferred from homology"/>
<evidence type="ECO:0000256" key="3">
    <source>
        <dbReference type="ARBA" id="ARBA00023125"/>
    </source>
</evidence>
<keyword evidence="3" id="KW-0238">DNA-binding</keyword>
<reference evidence="7" key="1">
    <citation type="submission" date="2019-11" db="EMBL/GenBank/DDBJ databases">
        <title>Isolation and characterization of two novel species in the genus Thiomicrorhabdus.</title>
        <authorList>
            <person name="Mochizuki J."/>
            <person name="Kojima H."/>
            <person name="Fukui M."/>
        </authorList>
    </citation>
    <scope>NUCLEOTIDE SEQUENCE [LARGE SCALE GENOMIC DNA]</scope>
    <source>
        <strain evidence="7">aks77</strain>
    </source>
</reference>
<dbReference type="PROSITE" id="PS50931">
    <property type="entry name" value="HTH_LYSR"/>
    <property type="match status" value="1"/>
</dbReference>
<evidence type="ECO:0000313" key="7">
    <source>
        <dbReference type="Proteomes" id="UP000501726"/>
    </source>
</evidence>
<dbReference type="PANTHER" id="PTHR30537:SF5">
    <property type="entry name" value="HTH-TYPE TRANSCRIPTIONAL ACTIVATOR TTDR-RELATED"/>
    <property type="match status" value="1"/>
</dbReference>
<gene>
    <name evidence="6" type="ORF">THMIRHAS_00890</name>
</gene>
<keyword evidence="4" id="KW-0804">Transcription</keyword>
<dbReference type="GO" id="GO:0043565">
    <property type="term" value="F:sequence-specific DNA binding"/>
    <property type="evidence" value="ECO:0007669"/>
    <property type="project" value="TreeGrafter"/>
</dbReference>
<dbReference type="InterPro" id="IPR005119">
    <property type="entry name" value="LysR_subst-bd"/>
</dbReference>
<comment type="similarity">
    <text evidence="1">Belongs to the LysR transcriptional regulatory family.</text>
</comment>
<evidence type="ECO:0000313" key="6">
    <source>
        <dbReference type="EMBL" id="BBP44716.1"/>
    </source>
</evidence>
<dbReference type="PANTHER" id="PTHR30537">
    <property type="entry name" value="HTH-TYPE TRANSCRIPTIONAL REGULATOR"/>
    <property type="match status" value="1"/>
</dbReference>
<accession>A0A6F8PRK7</accession>
<name>A0A6F8PRK7_9GAMM</name>
<dbReference type="InterPro" id="IPR058163">
    <property type="entry name" value="LysR-type_TF_proteobact-type"/>
</dbReference>
<dbReference type="SUPFAM" id="SSF46785">
    <property type="entry name" value="Winged helix' DNA-binding domain"/>
    <property type="match status" value="1"/>
</dbReference>
<dbReference type="KEGG" id="tse:THMIRHAS_00890"/>
<dbReference type="Pfam" id="PF03466">
    <property type="entry name" value="LysR_substrate"/>
    <property type="match status" value="1"/>
</dbReference>
<feature type="domain" description="HTH lysR-type" evidence="5">
    <location>
        <begin position="4"/>
        <end position="61"/>
    </location>
</feature>
<evidence type="ECO:0000259" key="5">
    <source>
        <dbReference type="PROSITE" id="PS50931"/>
    </source>
</evidence>
<dbReference type="InterPro" id="IPR000847">
    <property type="entry name" value="LysR_HTH_N"/>
</dbReference>
<evidence type="ECO:0000256" key="1">
    <source>
        <dbReference type="ARBA" id="ARBA00009437"/>
    </source>
</evidence>
<dbReference type="FunFam" id="1.10.10.10:FF:000001">
    <property type="entry name" value="LysR family transcriptional regulator"/>
    <property type="match status" value="1"/>
</dbReference>
<dbReference type="Proteomes" id="UP000501726">
    <property type="component" value="Chromosome"/>
</dbReference>
<dbReference type="EMBL" id="AP021889">
    <property type="protein sequence ID" value="BBP44716.1"/>
    <property type="molecule type" value="Genomic_DNA"/>
</dbReference>
<organism evidence="6 7">
    <name type="scientific">Thiosulfatimonas sediminis</name>
    <dbReference type="NCBI Taxonomy" id="2675054"/>
    <lineage>
        <taxon>Bacteria</taxon>
        <taxon>Pseudomonadati</taxon>
        <taxon>Pseudomonadota</taxon>
        <taxon>Gammaproteobacteria</taxon>
        <taxon>Thiotrichales</taxon>
        <taxon>Piscirickettsiaceae</taxon>
        <taxon>Thiosulfatimonas</taxon>
    </lineage>
</organism>
<protein>
    <submittedName>
        <fullName evidence="6">Transcriptional regulator</fullName>
    </submittedName>
</protein>